<dbReference type="AlphaFoldDB" id="A0A1R1X445"/>
<dbReference type="Proteomes" id="UP000187429">
    <property type="component" value="Unassembled WGS sequence"/>
</dbReference>
<dbReference type="EMBL" id="LSSM01007077">
    <property type="protein sequence ID" value="OMJ09389.1"/>
    <property type="molecule type" value="Genomic_DNA"/>
</dbReference>
<accession>A0A1R1X445</accession>
<reference evidence="2" key="1">
    <citation type="submission" date="2017-01" db="EMBL/GenBank/DDBJ databases">
        <authorList>
            <person name="Wang Y."/>
            <person name="White M."/>
            <person name="Kvist S."/>
            <person name="Moncalvo J.-M."/>
        </authorList>
    </citation>
    <scope>NUCLEOTIDE SEQUENCE [LARGE SCALE GENOMIC DNA]</scope>
    <source>
        <strain evidence="2">ID-206-W2</strain>
    </source>
</reference>
<gene>
    <name evidence="1" type="ORF">AYI69_g10694</name>
</gene>
<protein>
    <submittedName>
        <fullName evidence="1">Uncharacterized protein</fullName>
    </submittedName>
</protein>
<keyword evidence="2" id="KW-1185">Reference proteome</keyword>
<dbReference type="OrthoDB" id="5525494at2759"/>
<evidence type="ECO:0000313" key="2">
    <source>
        <dbReference type="Proteomes" id="UP000187429"/>
    </source>
</evidence>
<comment type="caution">
    <text evidence="1">The sequence shown here is derived from an EMBL/GenBank/DDBJ whole genome shotgun (WGS) entry which is preliminary data.</text>
</comment>
<organism evidence="1 2">
    <name type="scientific">Smittium culicis</name>
    <dbReference type="NCBI Taxonomy" id="133412"/>
    <lineage>
        <taxon>Eukaryota</taxon>
        <taxon>Fungi</taxon>
        <taxon>Fungi incertae sedis</taxon>
        <taxon>Zoopagomycota</taxon>
        <taxon>Kickxellomycotina</taxon>
        <taxon>Harpellomycetes</taxon>
        <taxon>Harpellales</taxon>
        <taxon>Legeriomycetaceae</taxon>
        <taxon>Smittium</taxon>
    </lineage>
</organism>
<name>A0A1R1X445_9FUNG</name>
<evidence type="ECO:0000313" key="1">
    <source>
        <dbReference type="EMBL" id="OMJ09389.1"/>
    </source>
</evidence>
<sequence>MYAAYGFLTQPKILTAVKKKFINYVLLPIGCYGGETYGMSEHRVHPIQAIVDQATRLVARVGKNAAMERVREELGITSVFLRSSASRERAFKKWPVSKTWIADLIKLPIKAQKSTWVTGCSRLIKRYCLTDAAG</sequence>
<proteinExistence type="predicted"/>